<evidence type="ECO:0000313" key="3">
    <source>
        <dbReference type="Proteomes" id="UP000189670"/>
    </source>
</evidence>
<dbReference type="Proteomes" id="UP000189670">
    <property type="component" value="Unassembled WGS sequence"/>
</dbReference>
<organism evidence="2 3">
    <name type="scientific">Candidatus Magnetoglobus multicellularis str. Araruama</name>
    <dbReference type="NCBI Taxonomy" id="890399"/>
    <lineage>
        <taxon>Bacteria</taxon>
        <taxon>Pseudomonadati</taxon>
        <taxon>Thermodesulfobacteriota</taxon>
        <taxon>Desulfobacteria</taxon>
        <taxon>Desulfobacterales</taxon>
        <taxon>Desulfobacteraceae</taxon>
        <taxon>Candidatus Magnetoglobus</taxon>
    </lineage>
</organism>
<dbReference type="AlphaFoldDB" id="A0A1V1NZW7"/>
<dbReference type="EMBL" id="ATBP01001052">
    <property type="protein sequence ID" value="ETR68159.1"/>
    <property type="molecule type" value="Genomic_DNA"/>
</dbReference>
<evidence type="ECO:0000259" key="1">
    <source>
        <dbReference type="Pfam" id="PF13274"/>
    </source>
</evidence>
<comment type="caution">
    <text evidence="2">The sequence shown here is derived from an EMBL/GenBank/DDBJ whole genome shotgun (WGS) entry which is preliminary data.</text>
</comment>
<proteinExistence type="predicted"/>
<protein>
    <recommendedName>
        <fullName evidence="1">Antitoxin SocA-like Panacea domain-containing protein</fullName>
    </recommendedName>
</protein>
<reference evidence="3" key="1">
    <citation type="submission" date="2012-11" db="EMBL/GenBank/DDBJ databases">
        <authorList>
            <person name="Lucero-Rivera Y.E."/>
            <person name="Tovar-Ramirez D."/>
        </authorList>
    </citation>
    <scope>NUCLEOTIDE SEQUENCE [LARGE SCALE GENOMIC DNA]</scope>
    <source>
        <strain evidence="3">Araruama</strain>
    </source>
</reference>
<evidence type="ECO:0000313" key="2">
    <source>
        <dbReference type="EMBL" id="ETR68159.1"/>
    </source>
</evidence>
<accession>A0A1V1NZW7</accession>
<dbReference type="InterPro" id="IPR025272">
    <property type="entry name" value="SocA_Panacea"/>
</dbReference>
<dbReference type="Pfam" id="PF13274">
    <property type="entry name" value="SocA_Panacea"/>
    <property type="match status" value="1"/>
</dbReference>
<name>A0A1V1NZW7_9BACT</name>
<gene>
    <name evidence="2" type="ORF">OMM_04727</name>
</gene>
<feature type="domain" description="Antitoxin SocA-like Panacea" evidence="1">
    <location>
        <begin position="29"/>
        <end position="137"/>
    </location>
</feature>
<sequence>MIVTHHRQKLINAIIYFAKKTKYCGKTKLLKLLYFLDFWHFKETGKSVTGLNYAAWEFGPVPVDLYNEITKKMSPDLKRVVSVDLQGDFHQIKPLKNFDLKYMTKREKRLLKEIVEIFKDTKAEQMIESTHLPQSPWDATIKQTGMKGHINYLLALDNNSNSLQYDEVINRQNERQEMYREFGIEK</sequence>